<reference evidence="4" key="1">
    <citation type="submission" date="2015-09" db="EMBL/GenBank/DDBJ databases">
        <title>Draft Genome Sequences of Two Novel Amoeba-resistant Intranuclear Bacteria, Candidatus Berkiella cookevillensis and Candidatus Berkiella aquae.</title>
        <authorList>
            <person name="Mehari Y.T."/>
            <person name="Arivett B.A."/>
            <person name="Farone A.L."/>
            <person name="Gunderson J.H."/>
            <person name="Farone M.B."/>
        </authorList>
    </citation>
    <scope>NUCLEOTIDE SEQUENCE [LARGE SCALE GENOMIC DNA]</scope>
    <source>
        <strain evidence="4">CC99</strain>
    </source>
</reference>
<sequence length="125" mass="13831">MPTSHIIQVTALAEFLSEHSDASQARFAFSYTITISNRGNVPARLLTRHWIITDANGKVQEVHGKGVIGEQPLIQPGRFFRYTSGTLLSTPVGTMQGSYEMITEDGVTFDAIIQPFRLAMPELVH</sequence>
<evidence type="ECO:0000256" key="2">
    <source>
        <dbReference type="HAMAP-Rule" id="MF_00791"/>
    </source>
</evidence>
<dbReference type="STRING" id="437022.CC99x_00496"/>
<feature type="domain" description="ApaG" evidence="3">
    <location>
        <begin position="1"/>
        <end position="125"/>
    </location>
</feature>
<dbReference type="NCBIfam" id="NF003967">
    <property type="entry name" value="PRK05461.1"/>
    <property type="match status" value="1"/>
</dbReference>
<evidence type="ECO:0000256" key="1">
    <source>
        <dbReference type="ARBA" id="ARBA00017693"/>
    </source>
</evidence>
<dbReference type="AlphaFoldDB" id="A0A0Q9YG19"/>
<keyword evidence="6" id="KW-1185">Reference proteome</keyword>
<reference evidence="5" key="3">
    <citation type="submission" date="2021-06" db="EMBL/GenBank/DDBJ databases">
        <title>Genomic Description and Analysis of Intracellular Bacteria, Candidatus Berkiella cookevillensis and Candidatus Berkiella aquae.</title>
        <authorList>
            <person name="Kidane D.T."/>
            <person name="Mehari Y.T."/>
            <person name="Rice F.C."/>
            <person name="Arivett B.A."/>
            <person name="Farone A.L."/>
            <person name="Berk S.G."/>
            <person name="Farone M.B."/>
        </authorList>
    </citation>
    <scope>NUCLEOTIDE SEQUENCE</scope>
    <source>
        <strain evidence="5">CC99</strain>
    </source>
</reference>
<dbReference type="RefSeq" id="WP_057623320.1">
    <property type="nucleotide sequence ID" value="NZ_LKHV02000001.1"/>
</dbReference>
<dbReference type="Pfam" id="PF04379">
    <property type="entry name" value="DUF525"/>
    <property type="match status" value="1"/>
</dbReference>
<reference evidence="5" key="2">
    <citation type="journal article" date="2016" name="Genome Announc.">
        <title>Draft Genome Sequences of Two Novel Amoeba-Resistant Intranuclear Bacteria, 'Candidatus Berkiella cookevillensis' and 'Candidatus Berkiella aquae'.</title>
        <authorList>
            <person name="Mehari Y.T."/>
            <person name="Arivett B.A."/>
            <person name="Farone A.L."/>
            <person name="Gunderson J.H."/>
            <person name="Farone M.B."/>
        </authorList>
    </citation>
    <scope>NUCLEOTIDE SEQUENCE</scope>
    <source>
        <strain evidence="5">CC99</strain>
    </source>
</reference>
<dbReference type="InterPro" id="IPR007474">
    <property type="entry name" value="ApaG_domain"/>
</dbReference>
<dbReference type="EMBL" id="LKHV01000002">
    <property type="protein sequence ID" value="KRG19484.1"/>
    <property type="molecule type" value="Genomic_DNA"/>
</dbReference>
<accession>A0A0Q9YG19</accession>
<dbReference type="PATRIC" id="fig|1590042.3.peg.513"/>
<dbReference type="InterPro" id="IPR036767">
    <property type="entry name" value="ApaG_sf"/>
</dbReference>
<protein>
    <recommendedName>
        <fullName evidence="1 2">Protein ApaG</fullName>
    </recommendedName>
</protein>
<dbReference type="SUPFAM" id="SSF110069">
    <property type="entry name" value="ApaG-like"/>
    <property type="match status" value="1"/>
</dbReference>
<dbReference type="OrthoDB" id="9795226at2"/>
<dbReference type="HAMAP" id="MF_00791">
    <property type="entry name" value="ApaG"/>
    <property type="match status" value="1"/>
</dbReference>
<dbReference type="GO" id="GO:0070987">
    <property type="term" value="P:error-free translesion synthesis"/>
    <property type="evidence" value="ECO:0007669"/>
    <property type="project" value="TreeGrafter"/>
</dbReference>
<evidence type="ECO:0000313" key="6">
    <source>
        <dbReference type="Proteomes" id="UP000051494"/>
    </source>
</evidence>
<comment type="caution">
    <text evidence="4">The sequence shown here is derived from an EMBL/GenBank/DDBJ whole genome shotgun (WGS) entry which is preliminary data.</text>
</comment>
<evidence type="ECO:0000313" key="4">
    <source>
        <dbReference type="EMBL" id="KRG19484.1"/>
    </source>
</evidence>
<gene>
    <name evidence="2 5" type="primary">apaG</name>
    <name evidence="5" type="ORF">CC99x_001040</name>
    <name evidence="4" type="ORF">CC99x_00496</name>
</gene>
<dbReference type="PANTHER" id="PTHR14289:SF16">
    <property type="entry name" value="POLYMERASE DELTA-INTERACTING PROTEIN 2"/>
    <property type="match status" value="1"/>
</dbReference>
<dbReference type="Gene3D" id="2.60.40.1470">
    <property type="entry name" value="ApaG domain"/>
    <property type="match status" value="1"/>
</dbReference>
<dbReference type="Proteomes" id="UP000051494">
    <property type="component" value="Unassembled WGS sequence"/>
</dbReference>
<evidence type="ECO:0000313" key="5">
    <source>
        <dbReference type="EMBL" id="MCS5707481.1"/>
    </source>
</evidence>
<dbReference type="EMBL" id="LKHV02000001">
    <property type="protein sequence ID" value="MCS5707481.1"/>
    <property type="molecule type" value="Genomic_DNA"/>
</dbReference>
<proteinExistence type="inferred from homology"/>
<evidence type="ECO:0000259" key="3">
    <source>
        <dbReference type="PROSITE" id="PS51087"/>
    </source>
</evidence>
<organism evidence="4">
    <name type="scientific">Candidatus Berkiella cookevillensis</name>
    <dbReference type="NCBI Taxonomy" id="437022"/>
    <lineage>
        <taxon>Bacteria</taxon>
        <taxon>Pseudomonadati</taxon>
        <taxon>Pseudomonadota</taxon>
        <taxon>Gammaproteobacteria</taxon>
        <taxon>Candidatus Berkiellales</taxon>
        <taxon>Candidatus Berkiellaceae</taxon>
        <taxon>Candidatus Berkiella</taxon>
    </lineage>
</organism>
<dbReference type="InterPro" id="IPR023065">
    <property type="entry name" value="Uncharacterised_ApaG"/>
</dbReference>
<dbReference type="PANTHER" id="PTHR14289">
    <property type="entry name" value="F-BOX ONLY PROTEIN 3"/>
    <property type="match status" value="1"/>
</dbReference>
<dbReference type="PROSITE" id="PS51087">
    <property type="entry name" value="APAG"/>
    <property type="match status" value="1"/>
</dbReference>
<name>A0A0Q9YG19_9GAMM</name>